<dbReference type="EMBL" id="QWJJ01000009">
    <property type="protein sequence ID" value="RII38516.1"/>
    <property type="molecule type" value="Genomic_DNA"/>
</dbReference>
<name>A0A399J6X1_9RHOB</name>
<keyword evidence="3" id="KW-1185">Reference proteome</keyword>
<comment type="caution">
    <text evidence="2">The sequence shown here is derived from an EMBL/GenBank/DDBJ whole genome shotgun (WGS) entry which is preliminary data.</text>
</comment>
<dbReference type="CDD" id="cd05379">
    <property type="entry name" value="CAP_bacterial"/>
    <property type="match status" value="1"/>
</dbReference>
<gene>
    <name evidence="2" type="ORF">DL237_11625</name>
</gene>
<sequence length="163" mass="16513">MMTFASLLALGACGAPHMQEVTPPAGTFRPAPGAEGQGRPAPALIAAVNAARQAEGLAELAVSPAANRAAQVQAGDMATAGFMDHTGSDGSTPGERLTAAGLDWCIVAENVGYGYPTAAAVVEGWLRSPGHRRNLLSETTLVGAATAGPKARPYWSAVFAQPC</sequence>
<dbReference type="Pfam" id="PF00188">
    <property type="entry name" value="CAP"/>
    <property type="match status" value="1"/>
</dbReference>
<dbReference type="SUPFAM" id="SSF55797">
    <property type="entry name" value="PR-1-like"/>
    <property type="match status" value="1"/>
</dbReference>
<feature type="domain" description="SCP" evidence="1">
    <location>
        <begin position="46"/>
        <end position="157"/>
    </location>
</feature>
<evidence type="ECO:0000259" key="1">
    <source>
        <dbReference type="Pfam" id="PF00188"/>
    </source>
</evidence>
<dbReference type="PANTHER" id="PTHR31157:SF1">
    <property type="entry name" value="SCP DOMAIN-CONTAINING PROTEIN"/>
    <property type="match status" value="1"/>
</dbReference>
<proteinExistence type="predicted"/>
<dbReference type="Proteomes" id="UP000265848">
    <property type="component" value="Unassembled WGS sequence"/>
</dbReference>
<dbReference type="RefSeq" id="WP_119399234.1">
    <property type="nucleotide sequence ID" value="NZ_QWJJ01000009.1"/>
</dbReference>
<reference evidence="2 3" key="1">
    <citation type="submission" date="2018-08" db="EMBL/GenBank/DDBJ databases">
        <title>Pseudooceanicola sediminis CY03 in the family Rhodobacteracea.</title>
        <authorList>
            <person name="Zhang Y.-J."/>
        </authorList>
    </citation>
    <scope>NUCLEOTIDE SEQUENCE [LARGE SCALE GENOMIC DNA]</scope>
    <source>
        <strain evidence="2 3">CY03</strain>
    </source>
</reference>
<dbReference type="InterPro" id="IPR014044">
    <property type="entry name" value="CAP_dom"/>
</dbReference>
<dbReference type="AlphaFoldDB" id="A0A399J6X1"/>
<evidence type="ECO:0000313" key="2">
    <source>
        <dbReference type="EMBL" id="RII38516.1"/>
    </source>
</evidence>
<dbReference type="PANTHER" id="PTHR31157">
    <property type="entry name" value="SCP DOMAIN-CONTAINING PROTEIN"/>
    <property type="match status" value="1"/>
</dbReference>
<evidence type="ECO:0000313" key="3">
    <source>
        <dbReference type="Proteomes" id="UP000265848"/>
    </source>
</evidence>
<dbReference type="Gene3D" id="3.40.33.10">
    <property type="entry name" value="CAP"/>
    <property type="match status" value="1"/>
</dbReference>
<organism evidence="2 3">
    <name type="scientific">Pseudooceanicola sediminis</name>
    <dbReference type="NCBI Taxonomy" id="2211117"/>
    <lineage>
        <taxon>Bacteria</taxon>
        <taxon>Pseudomonadati</taxon>
        <taxon>Pseudomonadota</taxon>
        <taxon>Alphaproteobacteria</taxon>
        <taxon>Rhodobacterales</taxon>
        <taxon>Paracoccaceae</taxon>
        <taxon>Pseudooceanicola</taxon>
    </lineage>
</organism>
<protein>
    <submittedName>
        <fullName evidence="2">CAP domain-containing protein</fullName>
    </submittedName>
</protein>
<dbReference type="InterPro" id="IPR035940">
    <property type="entry name" value="CAP_sf"/>
</dbReference>
<dbReference type="OrthoDB" id="9811255at2"/>
<accession>A0A399J6X1</accession>